<proteinExistence type="predicted"/>
<gene>
    <name evidence="2" type="ORF">L3Y34_011146</name>
</gene>
<name>A0AAE9CUM4_CAEBR</name>
<evidence type="ECO:0000256" key="1">
    <source>
        <dbReference type="SAM" id="MobiDB-lite"/>
    </source>
</evidence>
<feature type="region of interest" description="Disordered" evidence="1">
    <location>
        <begin position="1"/>
        <end position="40"/>
    </location>
</feature>
<evidence type="ECO:0000313" key="3">
    <source>
        <dbReference type="Proteomes" id="UP000827892"/>
    </source>
</evidence>
<reference evidence="2 3" key="1">
    <citation type="submission" date="2022-05" db="EMBL/GenBank/DDBJ databases">
        <title>Chromosome-level reference genomes for two strains of Caenorhabditis briggsae: an improved platform for comparative genomics.</title>
        <authorList>
            <person name="Stevens L."/>
            <person name="Andersen E.C."/>
        </authorList>
    </citation>
    <scope>NUCLEOTIDE SEQUENCE [LARGE SCALE GENOMIC DNA]</scope>
    <source>
        <strain evidence="2">QX1410_ONT</strain>
        <tissue evidence="2">Whole-organism</tissue>
    </source>
</reference>
<dbReference type="AlphaFoldDB" id="A0AAE9CUM4"/>
<accession>A0AAE9CUM4</accession>
<evidence type="ECO:0000313" key="2">
    <source>
        <dbReference type="EMBL" id="ULT81073.1"/>
    </source>
</evidence>
<organism evidence="2 3">
    <name type="scientific">Caenorhabditis briggsae</name>
    <dbReference type="NCBI Taxonomy" id="6238"/>
    <lineage>
        <taxon>Eukaryota</taxon>
        <taxon>Metazoa</taxon>
        <taxon>Ecdysozoa</taxon>
        <taxon>Nematoda</taxon>
        <taxon>Chromadorea</taxon>
        <taxon>Rhabditida</taxon>
        <taxon>Rhabditina</taxon>
        <taxon>Rhabditomorpha</taxon>
        <taxon>Rhabditoidea</taxon>
        <taxon>Rhabditidae</taxon>
        <taxon>Peloderinae</taxon>
        <taxon>Caenorhabditis</taxon>
    </lineage>
</organism>
<protein>
    <submittedName>
        <fullName evidence="2">Uncharacterized protein</fullName>
    </submittedName>
</protein>
<dbReference type="EMBL" id="CP090896">
    <property type="protein sequence ID" value="ULT81073.1"/>
    <property type="molecule type" value="Genomic_DNA"/>
</dbReference>
<dbReference type="Proteomes" id="UP000827892">
    <property type="component" value="Chromosome X"/>
</dbReference>
<sequence>MVKRGPGRPRKDTNSNQGTSKGADSKRSRTSNIPDSEDDVQIKDWFGRQRHLKSQNQFTTAMKTFFRTRQFLEKTDKVLESESGGGWKKISNWLQNKRRNTLESFLKKEISVLSNEMDIFERLYEKYDNPTHEDNRPLEIKDIPLLNSSREGDQKPPVVNHIQNTFDDFPDETKNVPRFVPAPGYRSSVPRFVPCPGYRDQSEEPRDDVEGEYQFTKILKKKYISMIVI</sequence>